<dbReference type="SUPFAM" id="SSF48452">
    <property type="entry name" value="TPR-like"/>
    <property type="match status" value="1"/>
</dbReference>
<dbReference type="PROSITE" id="PS00107">
    <property type="entry name" value="PROTEIN_KINASE_ATP"/>
    <property type="match status" value="1"/>
</dbReference>
<evidence type="ECO:0000256" key="1">
    <source>
        <dbReference type="ARBA" id="ARBA00022679"/>
    </source>
</evidence>
<dbReference type="InterPro" id="IPR011009">
    <property type="entry name" value="Kinase-like_dom_sf"/>
</dbReference>
<evidence type="ECO:0000313" key="8">
    <source>
        <dbReference type="EMBL" id="BBM86003.1"/>
    </source>
</evidence>
<dbReference type="PROSITE" id="PS50005">
    <property type="entry name" value="TPR"/>
    <property type="match status" value="2"/>
</dbReference>
<keyword evidence="2 6" id="KW-0547">Nucleotide-binding</keyword>
<reference evidence="8 9" key="1">
    <citation type="submission" date="2019-08" db="EMBL/GenBank/DDBJ databases">
        <title>Complete genome sequence of Candidatus Uab amorphum.</title>
        <authorList>
            <person name="Shiratori T."/>
            <person name="Suzuki S."/>
            <person name="Kakizawa Y."/>
            <person name="Ishida K."/>
        </authorList>
    </citation>
    <scope>NUCLEOTIDE SEQUENCE [LARGE SCALE GENOMIC DNA]</scope>
    <source>
        <strain evidence="8 9">SRT547</strain>
    </source>
</reference>
<dbReference type="PANTHER" id="PTHR43289:SF6">
    <property type="entry name" value="SERINE_THREONINE-PROTEIN KINASE NEKL-3"/>
    <property type="match status" value="1"/>
</dbReference>
<feature type="repeat" description="TPR" evidence="5">
    <location>
        <begin position="533"/>
        <end position="566"/>
    </location>
</feature>
<dbReference type="Gene3D" id="1.10.510.10">
    <property type="entry name" value="Transferase(Phosphotransferase) domain 1"/>
    <property type="match status" value="1"/>
</dbReference>
<organism evidence="8 9">
    <name type="scientific">Uabimicrobium amorphum</name>
    <dbReference type="NCBI Taxonomy" id="2596890"/>
    <lineage>
        <taxon>Bacteria</taxon>
        <taxon>Pseudomonadati</taxon>
        <taxon>Planctomycetota</taxon>
        <taxon>Candidatus Uabimicrobiia</taxon>
        <taxon>Candidatus Uabimicrobiales</taxon>
        <taxon>Candidatus Uabimicrobiaceae</taxon>
        <taxon>Candidatus Uabimicrobium</taxon>
    </lineage>
</organism>
<dbReference type="RefSeq" id="WP_151970083.1">
    <property type="nucleotide sequence ID" value="NZ_AP019860.1"/>
</dbReference>
<dbReference type="Pfam" id="PF13181">
    <property type="entry name" value="TPR_8"/>
    <property type="match status" value="3"/>
</dbReference>
<evidence type="ECO:0000256" key="6">
    <source>
        <dbReference type="PROSITE-ProRule" id="PRU10141"/>
    </source>
</evidence>
<protein>
    <submittedName>
        <fullName evidence="8">Protein kinase</fullName>
    </submittedName>
</protein>
<dbReference type="EMBL" id="AP019860">
    <property type="protein sequence ID" value="BBM86003.1"/>
    <property type="molecule type" value="Genomic_DNA"/>
</dbReference>
<feature type="binding site" evidence="6">
    <location>
        <position position="52"/>
    </location>
    <ligand>
        <name>ATP</name>
        <dbReference type="ChEBI" id="CHEBI:30616"/>
    </ligand>
</feature>
<dbReference type="InterPro" id="IPR008271">
    <property type="entry name" value="Ser/Thr_kinase_AS"/>
</dbReference>
<dbReference type="SUPFAM" id="SSF56112">
    <property type="entry name" value="Protein kinase-like (PK-like)"/>
    <property type="match status" value="1"/>
</dbReference>
<dbReference type="CDD" id="cd14014">
    <property type="entry name" value="STKc_PknB_like"/>
    <property type="match status" value="1"/>
</dbReference>
<proteinExistence type="predicted"/>
<evidence type="ECO:0000259" key="7">
    <source>
        <dbReference type="PROSITE" id="PS50011"/>
    </source>
</evidence>
<dbReference type="PANTHER" id="PTHR43289">
    <property type="entry name" value="MITOGEN-ACTIVATED PROTEIN KINASE KINASE KINASE 20-RELATED"/>
    <property type="match status" value="1"/>
</dbReference>
<dbReference type="InterPro" id="IPR000719">
    <property type="entry name" value="Prot_kinase_dom"/>
</dbReference>
<keyword evidence="9" id="KW-1185">Reference proteome</keyword>
<evidence type="ECO:0000256" key="4">
    <source>
        <dbReference type="ARBA" id="ARBA00022840"/>
    </source>
</evidence>
<feature type="domain" description="Protein kinase" evidence="7">
    <location>
        <begin position="23"/>
        <end position="284"/>
    </location>
</feature>
<evidence type="ECO:0000256" key="2">
    <source>
        <dbReference type="ARBA" id="ARBA00022741"/>
    </source>
</evidence>
<dbReference type="SUPFAM" id="SSF48371">
    <property type="entry name" value="ARM repeat"/>
    <property type="match status" value="1"/>
</dbReference>
<gene>
    <name evidence="8" type="ORF">UABAM_04389</name>
</gene>
<feature type="repeat" description="TPR" evidence="5">
    <location>
        <begin position="499"/>
        <end position="532"/>
    </location>
</feature>
<keyword evidence="1" id="KW-0808">Transferase</keyword>
<dbReference type="SMART" id="SM00220">
    <property type="entry name" value="S_TKc"/>
    <property type="match status" value="1"/>
</dbReference>
<dbReference type="InterPro" id="IPR011990">
    <property type="entry name" value="TPR-like_helical_dom_sf"/>
</dbReference>
<keyword evidence="4 6" id="KW-0067">ATP-binding</keyword>
<dbReference type="InterPro" id="IPR019734">
    <property type="entry name" value="TPR_rpt"/>
</dbReference>
<keyword evidence="5" id="KW-0802">TPR repeat</keyword>
<dbReference type="InterPro" id="IPR017441">
    <property type="entry name" value="Protein_kinase_ATP_BS"/>
</dbReference>
<evidence type="ECO:0000256" key="3">
    <source>
        <dbReference type="ARBA" id="ARBA00022777"/>
    </source>
</evidence>
<keyword evidence="3 8" id="KW-0418">Kinase</keyword>
<evidence type="ECO:0000256" key="5">
    <source>
        <dbReference type="PROSITE-ProRule" id="PRU00339"/>
    </source>
</evidence>
<dbReference type="PROSITE" id="PS00108">
    <property type="entry name" value="PROTEIN_KINASE_ST"/>
    <property type="match status" value="1"/>
</dbReference>
<dbReference type="Gene3D" id="1.25.40.10">
    <property type="entry name" value="Tetratricopeptide repeat domain"/>
    <property type="match status" value="2"/>
</dbReference>
<dbReference type="Proteomes" id="UP000326354">
    <property type="component" value="Chromosome"/>
</dbReference>
<accession>A0A5S9IQ23</accession>
<sequence>MKEFVEELGLEKPFNIGERIRSYQIEREIGEGGMGIVYLATDLKIGRKVAIKVIIDRENAINMKRFMREAEAVAALDHPNIIKMYAFFKFKEAPCMVMEFVNGKTLEDCLAEQILSLKDKVYIAIKALHALSYAHKQGIVHRDIKPSNIMVNENREPLVMDFGLAKSTRIQDKSLTKTGTVMGSCGYMAPEQACGLIRQINHTSDVYGIGAVLYKLVTDHEHIVAEHMIEYMYNLMHQQIIPPRQHNKEVSRPLETIILKALERKQHYRYQSAIDFANDLNNYLEDKPISAQRWRMSLRRNSKWIMAAITLSLCAAFMASYFFLSSKNDHKINEWIKRGFFENAAQRLQDLRQQNKISKEEYLESMLVVHSKLKNVAGFDEIRQQISKNSPKVTLAEGEILLHMKQQQKAQKKFDQLLAGKPCFEQMYAAYFTGKSYFAQKDYQTGVIYLKKVIELYEKYTVFTEITHTYFYLGKYYFEKKDYTLAQEYLQKAQLSENPNWHEMLGKCYMHKKSYAKAQQHFEKCISLENNKCNYHVWLGKSLLSQDKITEANKNFEKALDIDPRDVEALQWFTRVALSNIDLMEYRYFYFIYLRKFYPPKSLTYELCDALAKKHSNTYWKYTKAFNAKAQNSDITGFVKRLDHKDAKISFAAHEALQLFRYNTFLYDALKNKPRIARSFRDMCQQETREALMYMMAKSAMKPNSDILKSLSVKQLRSVIENEKDHFLQYLAIHCLILKHRFLLVEKIRCTTTDKNLQLICAHVLAKYRLYTDNSSSQIPDYTNTPFMNYVTTGVHPFYNNIGLCEKFFKNTDLANIDAKTKLAALTTYSNQMKLHKKPFHNKIKLIQQVSSKFTPFFENPSTTIASNAHSVYWHISRGKSLNAWLKDNFLKNLHADVINVVLQAARHRAQPTDKSILDHIIKHYPPFIQRLALRRIAEKQIHLMEQYLRDKSLDPATRASSIYMFLRNRAIKAKQFLKPDIEFILKSPEPFLRSYAYSIAAAYGDEILDYLDKEHDVNIKIALMRSSTLPLLPLVSINKRKQYRERQKIVQRYFRHKNPKVRRESYRSFTYYANSEKQIDEIYTQYKNDRDPAVRSGVAAAIRHKMRDIIERGNLRTNMKYFAQHSNFKNRLQVHRNFKSSLKPRQIRNKYKKMLQQIKSLKTLVAEDYVRWGLIAKQEEQWQTAIEKLNAAIATRSFKDRFNELICLVELSECYMKIQQKIPNKLINSILRILKKDSFPEEIFVNFVQEKNTPAVEKILLQYYLSQCKSVLGFDHNTRRRAACLYLIQYYQQYRRQRPYRQKRKMFAAILENTPWE</sequence>
<dbReference type="Gene3D" id="3.30.200.20">
    <property type="entry name" value="Phosphorylase Kinase, domain 1"/>
    <property type="match status" value="1"/>
</dbReference>
<dbReference type="OrthoDB" id="6111975at2"/>
<dbReference type="Pfam" id="PF00069">
    <property type="entry name" value="Pkinase"/>
    <property type="match status" value="1"/>
</dbReference>
<dbReference type="GO" id="GO:0004674">
    <property type="term" value="F:protein serine/threonine kinase activity"/>
    <property type="evidence" value="ECO:0007669"/>
    <property type="project" value="TreeGrafter"/>
</dbReference>
<dbReference type="KEGG" id="uam:UABAM_04389"/>
<dbReference type="GO" id="GO:0005524">
    <property type="term" value="F:ATP binding"/>
    <property type="evidence" value="ECO:0007669"/>
    <property type="project" value="UniProtKB-UniRule"/>
</dbReference>
<dbReference type="InterPro" id="IPR016024">
    <property type="entry name" value="ARM-type_fold"/>
</dbReference>
<dbReference type="SMART" id="SM00028">
    <property type="entry name" value="TPR"/>
    <property type="match status" value="5"/>
</dbReference>
<name>A0A5S9IQ23_UABAM</name>
<evidence type="ECO:0000313" key="9">
    <source>
        <dbReference type="Proteomes" id="UP000326354"/>
    </source>
</evidence>
<dbReference type="PROSITE" id="PS50011">
    <property type="entry name" value="PROTEIN_KINASE_DOM"/>
    <property type="match status" value="1"/>
</dbReference>